<evidence type="ECO:0000313" key="2">
    <source>
        <dbReference type="Proteomes" id="UP000308271"/>
    </source>
</evidence>
<dbReference type="Proteomes" id="UP000308271">
    <property type="component" value="Unassembled WGS sequence"/>
</dbReference>
<keyword evidence="2" id="KW-1185">Reference proteome</keyword>
<reference evidence="1 2" key="1">
    <citation type="submission" date="2019-05" db="EMBL/GenBank/DDBJ databases">
        <title>Draft Whole-Genome sequence of the green sulfur bacterium Chlorobaculum thiosulfatiphilum DSM 249.</title>
        <authorList>
            <person name="Meyer T.E."/>
            <person name="Kyndt J.A."/>
        </authorList>
    </citation>
    <scope>NUCLEOTIDE SEQUENCE [LARGE SCALE GENOMIC DNA]</scope>
    <source>
        <strain evidence="1 2">DSM 249</strain>
    </source>
</reference>
<sequence>MAMRQDCSIEDESRSGRALAGEKNHFWEICVLSTEITRSKRTIEVFSTYYFCASQCTSSIIDATTEMRGSQDNDEIMASYLPGEQNTKEVATSEHIHQQIRQRHHLYHHIFHQSRHLNLLK</sequence>
<organism evidence="1 2">
    <name type="scientific">Chlorobaculum thiosulfatiphilum</name>
    <name type="common">Chlorobium limicola f.sp. thiosulfatophilum</name>
    <dbReference type="NCBI Taxonomy" id="115852"/>
    <lineage>
        <taxon>Bacteria</taxon>
        <taxon>Pseudomonadati</taxon>
        <taxon>Chlorobiota</taxon>
        <taxon>Chlorobiia</taxon>
        <taxon>Chlorobiales</taxon>
        <taxon>Chlorobiaceae</taxon>
        <taxon>Chlorobaculum</taxon>
    </lineage>
</organism>
<evidence type="ECO:0000313" key="1">
    <source>
        <dbReference type="EMBL" id="TNJ40408.1"/>
    </source>
</evidence>
<dbReference type="EMBL" id="VDCH01000001">
    <property type="protein sequence ID" value="TNJ40408.1"/>
    <property type="molecule type" value="Genomic_DNA"/>
</dbReference>
<dbReference type="AlphaFoldDB" id="A0A5C4SB94"/>
<protein>
    <submittedName>
        <fullName evidence="1">Uncharacterized protein</fullName>
    </submittedName>
</protein>
<gene>
    <name evidence="1" type="ORF">FGF66_01260</name>
</gene>
<comment type="caution">
    <text evidence="1">The sequence shown here is derived from an EMBL/GenBank/DDBJ whole genome shotgun (WGS) entry which is preliminary data.</text>
</comment>
<proteinExistence type="predicted"/>
<name>A0A5C4SB94_CHLTI</name>
<accession>A0A5C4SB94</accession>
<dbReference type="RefSeq" id="WP_139455878.1">
    <property type="nucleotide sequence ID" value="NZ_VDCH01000001.1"/>
</dbReference>